<dbReference type="GO" id="GO:0005524">
    <property type="term" value="F:ATP binding"/>
    <property type="evidence" value="ECO:0007669"/>
    <property type="project" value="InterPro"/>
</dbReference>
<gene>
    <name evidence="2" type="ORF">CLEP1334_LOCUS19702</name>
</gene>
<dbReference type="GO" id="GO:0004674">
    <property type="term" value="F:protein serine/threonine kinase activity"/>
    <property type="evidence" value="ECO:0007669"/>
    <property type="project" value="TreeGrafter"/>
</dbReference>
<name>A0A7S0J9Z7_9EUKA</name>
<dbReference type="AlphaFoldDB" id="A0A7S0J9Z7"/>
<reference evidence="2" key="1">
    <citation type="submission" date="2021-01" db="EMBL/GenBank/DDBJ databases">
        <authorList>
            <person name="Corre E."/>
            <person name="Pelletier E."/>
            <person name="Niang G."/>
            <person name="Scheremetjew M."/>
            <person name="Finn R."/>
            <person name="Kale V."/>
            <person name="Holt S."/>
            <person name="Cochrane G."/>
            <person name="Meng A."/>
            <person name="Brown T."/>
            <person name="Cohen L."/>
        </authorList>
    </citation>
    <scope>NUCLEOTIDE SEQUENCE</scope>
    <source>
        <strain evidence="2">RCC1130</strain>
    </source>
</reference>
<feature type="domain" description="Protein kinase" evidence="1">
    <location>
        <begin position="1"/>
        <end position="104"/>
    </location>
</feature>
<dbReference type="SUPFAM" id="SSF56112">
    <property type="entry name" value="Protein kinase-like (PK-like)"/>
    <property type="match status" value="1"/>
</dbReference>
<protein>
    <recommendedName>
        <fullName evidence="1">Protein kinase domain-containing protein</fullName>
    </recommendedName>
</protein>
<dbReference type="PROSITE" id="PS50011">
    <property type="entry name" value="PROTEIN_KINASE_DOM"/>
    <property type="match status" value="1"/>
</dbReference>
<dbReference type="PANTHER" id="PTHR44329">
    <property type="entry name" value="SERINE/THREONINE-PROTEIN KINASE TNNI3K-RELATED"/>
    <property type="match status" value="1"/>
</dbReference>
<proteinExistence type="predicted"/>
<evidence type="ECO:0000259" key="1">
    <source>
        <dbReference type="PROSITE" id="PS50011"/>
    </source>
</evidence>
<evidence type="ECO:0000313" key="2">
    <source>
        <dbReference type="EMBL" id="CAD8544414.1"/>
    </source>
</evidence>
<dbReference type="InterPro" id="IPR051681">
    <property type="entry name" value="Ser/Thr_Kinases-Pseudokinases"/>
</dbReference>
<dbReference type="InterPro" id="IPR000719">
    <property type="entry name" value="Prot_kinase_dom"/>
</dbReference>
<sequence length="113" mass="12287">MAPELYRGRPYGAAVDVFAYGVLLSRILARAVPLGTAESLWSALSRAPFEAAPYASQCIACCYDMYCRPALSRSCPEALAALVRDCCAMDASKRPTMATVHRRILAEEALKRA</sequence>
<dbReference type="InterPro" id="IPR011009">
    <property type="entry name" value="Kinase-like_dom_sf"/>
</dbReference>
<dbReference type="EMBL" id="HBER01038904">
    <property type="protein sequence ID" value="CAD8544414.1"/>
    <property type="molecule type" value="Transcribed_RNA"/>
</dbReference>
<dbReference type="Pfam" id="PF00069">
    <property type="entry name" value="Pkinase"/>
    <property type="match status" value="1"/>
</dbReference>
<dbReference type="Gene3D" id="1.10.510.10">
    <property type="entry name" value="Transferase(Phosphotransferase) domain 1"/>
    <property type="match status" value="1"/>
</dbReference>
<accession>A0A7S0J9Z7</accession>
<organism evidence="2">
    <name type="scientific">Calcidiscus leptoporus</name>
    <dbReference type="NCBI Taxonomy" id="127549"/>
    <lineage>
        <taxon>Eukaryota</taxon>
        <taxon>Haptista</taxon>
        <taxon>Haptophyta</taxon>
        <taxon>Prymnesiophyceae</taxon>
        <taxon>Coccolithales</taxon>
        <taxon>Calcidiscaceae</taxon>
        <taxon>Calcidiscus</taxon>
    </lineage>
</organism>